<dbReference type="Pfam" id="PF01168">
    <property type="entry name" value="Ala_racemase_N"/>
    <property type="match status" value="1"/>
</dbReference>
<dbReference type="PANTHER" id="PTHR10146">
    <property type="entry name" value="PROLINE SYNTHETASE CO-TRANSCRIBED BACTERIAL HOMOLOG PROTEIN"/>
    <property type="match status" value="1"/>
</dbReference>
<protein>
    <recommendedName>
        <fullName evidence="2">Pyridoxal phosphate homeostasis protein</fullName>
        <shortName evidence="2">PLP homeostasis protein</shortName>
    </recommendedName>
</protein>
<evidence type="ECO:0000256" key="1">
    <source>
        <dbReference type="ARBA" id="ARBA00022898"/>
    </source>
</evidence>
<keyword evidence="7" id="KW-1185">Reference proteome</keyword>
<evidence type="ECO:0000313" key="8">
    <source>
        <dbReference type="WBParaSite" id="NBR_0001875601-mRNA-1"/>
    </source>
</evidence>
<dbReference type="SUPFAM" id="SSF51419">
    <property type="entry name" value="PLP-binding barrel"/>
    <property type="match status" value="2"/>
</dbReference>
<dbReference type="PANTHER" id="PTHR10146:SF14">
    <property type="entry name" value="PYRIDOXAL PHOSPHATE HOMEOSTASIS PROTEIN"/>
    <property type="match status" value="1"/>
</dbReference>
<gene>
    <name evidence="6" type="ORF">NBR_LOCUS18757</name>
</gene>
<keyword evidence="1 2" id="KW-0663">Pyridoxal phosphate</keyword>
<evidence type="ECO:0000256" key="3">
    <source>
        <dbReference type="PIRSR" id="PIRSR004848-1"/>
    </source>
</evidence>
<dbReference type="GO" id="GO:0030170">
    <property type="term" value="F:pyridoxal phosphate binding"/>
    <property type="evidence" value="ECO:0007669"/>
    <property type="project" value="UniProtKB-UniRule"/>
</dbReference>
<dbReference type="Gene3D" id="3.20.20.10">
    <property type="entry name" value="Alanine racemase"/>
    <property type="match status" value="2"/>
</dbReference>
<dbReference type="EMBL" id="UYSL01023650">
    <property type="protein sequence ID" value="VDL82482.1"/>
    <property type="molecule type" value="Genomic_DNA"/>
</dbReference>
<dbReference type="InterPro" id="IPR011078">
    <property type="entry name" value="PyrdxlP_homeostasis"/>
</dbReference>
<comment type="cofactor">
    <cofactor evidence="3">
        <name>pyridoxal 5'-phosphate</name>
        <dbReference type="ChEBI" id="CHEBI:597326"/>
    </cofactor>
</comment>
<dbReference type="CDD" id="cd06822">
    <property type="entry name" value="PLPDE_III_YBL036c_euk"/>
    <property type="match status" value="1"/>
</dbReference>
<dbReference type="STRING" id="27835.A0A0N4YNE5"/>
<name>A0A0N4YNE5_NIPBR</name>
<comment type="similarity">
    <text evidence="2 4">Belongs to the pyridoxal phosphate-binding protein YggS/PROSC family.</text>
</comment>
<dbReference type="AlphaFoldDB" id="A0A0N4YNE5"/>
<feature type="modified residue" description="N6-(pyridoxal phosphate)lysine" evidence="2 3">
    <location>
        <position position="39"/>
    </location>
</feature>
<evidence type="ECO:0000313" key="6">
    <source>
        <dbReference type="EMBL" id="VDL82482.1"/>
    </source>
</evidence>
<evidence type="ECO:0000256" key="4">
    <source>
        <dbReference type="RuleBase" id="RU004514"/>
    </source>
</evidence>
<dbReference type="InterPro" id="IPR029066">
    <property type="entry name" value="PLP-binding_barrel"/>
</dbReference>
<evidence type="ECO:0000313" key="7">
    <source>
        <dbReference type="Proteomes" id="UP000271162"/>
    </source>
</evidence>
<dbReference type="InterPro" id="IPR001608">
    <property type="entry name" value="Ala_racemase_N"/>
</dbReference>
<reference evidence="6 7" key="2">
    <citation type="submission" date="2018-11" db="EMBL/GenBank/DDBJ databases">
        <authorList>
            <consortium name="Pathogen Informatics"/>
        </authorList>
    </citation>
    <scope>NUCLEOTIDE SEQUENCE [LARGE SCALE GENOMIC DNA]</scope>
</reference>
<reference evidence="8" key="1">
    <citation type="submission" date="2017-02" db="UniProtKB">
        <authorList>
            <consortium name="WormBaseParasite"/>
        </authorList>
    </citation>
    <scope>IDENTIFICATION</scope>
</reference>
<sequence length="270" mass="30311">MASGVVVVQDNIKLVMDMISEACNKSLLSKRCRLVAVSKTKPIELIAACYAVGQRHFGENYVQELEEKSKALQTECPEIKWHYIGKIQSNKELEEKSKALQTECPEIKWHYIGKIQSNKIGKICSSPLLHCVETIESQKHCDIFNKEMEKRQSVLDVLVQVNTSEEDQKGGLSVADAPDLASYISENCPNLRFAGFMTIGSFSNSHMVPNPDFDRLYKVRETWATKYSRPVDEAELSMGMSDDFETAIAQGSTSVRVGSKIFGPRLYKST</sequence>
<evidence type="ECO:0000256" key="2">
    <source>
        <dbReference type="HAMAP-Rule" id="MF_03225"/>
    </source>
</evidence>
<accession>A0A0N4YNE5</accession>
<dbReference type="OMA" id="PLEWHMI"/>
<evidence type="ECO:0000259" key="5">
    <source>
        <dbReference type="Pfam" id="PF01168"/>
    </source>
</evidence>
<feature type="domain" description="Alanine racemase N-terminal" evidence="5">
    <location>
        <begin position="27"/>
        <end position="264"/>
    </location>
</feature>
<comment type="function">
    <text evidence="2">Pyridoxal 5'-phosphate (PLP)-binding protein, which may be involved in intracellular homeostatic regulation of pyridoxal 5'-phosphate (PLP), the active form of vitamin B6.</text>
</comment>
<proteinExistence type="inferred from homology"/>
<dbReference type="Proteomes" id="UP000271162">
    <property type="component" value="Unassembled WGS sequence"/>
</dbReference>
<dbReference type="PIRSF" id="PIRSF004848">
    <property type="entry name" value="YBL036c_PLPDEIII"/>
    <property type="match status" value="1"/>
</dbReference>
<dbReference type="NCBIfam" id="TIGR00044">
    <property type="entry name" value="YggS family pyridoxal phosphate-dependent enzyme"/>
    <property type="match status" value="1"/>
</dbReference>
<dbReference type="WBParaSite" id="NBR_0001875601-mRNA-1">
    <property type="protein sequence ID" value="NBR_0001875601-mRNA-1"/>
    <property type="gene ID" value="NBR_0001875601"/>
</dbReference>
<dbReference type="HAMAP" id="MF_02087">
    <property type="entry name" value="PLP_homeostasis"/>
    <property type="match status" value="1"/>
</dbReference>
<organism evidence="8">
    <name type="scientific">Nippostrongylus brasiliensis</name>
    <name type="common">Rat hookworm</name>
    <dbReference type="NCBI Taxonomy" id="27835"/>
    <lineage>
        <taxon>Eukaryota</taxon>
        <taxon>Metazoa</taxon>
        <taxon>Ecdysozoa</taxon>
        <taxon>Nematoda</taxon>
        <taxon>Chromadorea</taxon>
        <taxon>Rhabditida</taxon>
        <taxon>Rhabditina</taxon>
        <taxon>Rhabditomorpha</taxon>
        <taxon>Strongyloidea</taxon>
        <taxon>Heligmosomidae</taxon>
        <taxon>Nippostrongylus</taxon>
    </lineage>
</organism>